<gene>
    <name evidence="2" type="ORF">WA1_18635</name>
</gene>
<protein>
    <submittedName>
        <fullName evidence="2">Uncharacterized protein</fullName>
    </submittedName>
</protein>
<dbReference type="RefSeq" id="WP_017742070.1">
    <property type="nucleotide sequence ID" value="NZ_KQ976354.1"/>
</dbReference>
<evidence type="ECO:0000256" key="1">
    <source>
        <dbReference type="SAM" id="MobiDB-lite"/>
    </source>
</evidence>
<dbReference type="EMBL" id="ANNX02000020">
    <property type="protein sequence ID" value="KYC42022.1"/>
    <property type="molecule type" value="Genomic_DNA"/>
</dbReference>
<proteinExistence type="predicted"/>
<evidence type="ECO:0000313" key="2">
    <source>
        <dbReference type="EMBL" id="KYC42022.1"/>
    </source>
</evidence>
<feature type="compositionally biased region" description="Polar residues" evidence="1">
    <location>
        <begin position="8"/>
        <end position="17"/>
    </location>
</feature>
<name>A0A139XBM7_9CYAN</name>
<sequence>MPRKKQQQQENTFSFSDSYKPEIPTFDNNESNNVGDVSPEPQPISEQPVVQQDSGGEPQTRGSSNGIGGVVYSQYMDVPLASLAIDVKGAIAATDNKMSDVEKDKQLTQIYATTNHYAVKEGEANLATQMIKTATAQLRTSEYAYKHSSQISKVQIAKTDAEYYAQTAQNNQQVRGYQLTVQQASVAKWGVKAQKAQNTINQIASQQGQSQQALPEYGHVDTGSGNVEGVEILS</sequence>
<comment type="caution">
    <text evidence="2">The sequence shown here is derived from an EMBL/GenBank/DDBJ whole genome shotgun (WGS) entry which is preliminary data.</text>
</comment>
<feature type="compositionally biased region" description="Polar residues" evidence="1">
    <location>
        <begin position="44"/>
        <end position="54"/>
    </location>
</feature>
<dbReference type="Proteomes" id="UP000076925">
    <property type="component" value="Unassembled WGS sequence"/>
</dbReference>
<keyword evidence="3" id="KW-1185">Reference proteome</keyword>
<feature type="region of interest" description="Disordered" evidence="1">
    <location>
        <begin position="1"/>
        <end position="65"/>
    </location>
</feature>
<reference evidence="2 3" key="1">
    <citation type="journal article" date="2013" name="Genome Biol. Evol.">
        <title>Genomes of Stigonematalean cyanobacteria (subsection V) and the evolution of oxygenic photosynthesis from prokaryotes to plastids.</title>
        <authorList>
            <person name="Dagan T."/>
            <person name="Roettger M."/>
            <person name="Stucken K."/>
            <person name="Landan G."/>
            <person name="Koch R."/>
            <person name="Major P."/>
            <person name="Gould S.B."/>
            <person name="Goremykin V.V."/>
            <person name="Rippka R."/>
            <person name="Tandeau de Marsac N."/>
            <person name="Gugger M."/>
            <person name="Lockhart P.J."/>
            <person name="Allen J.F."/>
            <person name="Brune I."/>
            <person name="Maus I."/>
            <person name="Puhler A."/>
            <person name="Martin W.F."/>
        </authorList>
    </citation>
    <scope>NUCLEOTIDE SEQUENCE [LARGE SCALE GENOMIC DNA]</scope>
    <source>
        <strain evidence="2 3">PCC 7110</strain>
    </source>
</reference>
<organism evidence="2 3">
    <name type="scientific">Scytonema hofmannii PCC 7110</name>
    <dbReference type="NCBI Taxonomy" id="128403"/>
    <lineage>
        <taxon>Bacteria</taxon>
        <taxon>Bacillati</taxon>
        <taxon>Cyanobacteriota</taxon>
        <taxon>Cyanophyceae</taxon>
        <taxon>Nostocales</taxon>
        <taxon>Scytonemataceae</taxon>
        <taxon>Scytonema</taxon>
    </lineage>
</organism>
<evidence type="ECO:0000313" key="3">
    <source>
        <dbReference type="Proteomes" id="UP000076925"/>
    </source>
</evidence>
<feature type="compositionally biased region" description="Polar residues" evidence="1">
    <location>
        <begin position="26"/>
        <end position="35"/>
    </location>
</feature>
<dbReference type="AlphaFoldDB" id="A0A139XBM7"/>
<accession>A0A139XBM7</accession>